<reference evidence="3" key="1">
    <citation type="submission" date="2020-05" db="EMBL/GenBank/DDBJ databases">
        <authorList>
            <person name="Zhu T."/>
            <person name="Keshari N."/>
            <person name="Lu X."/>
        </authorList>
    </citation>
    <scope>NUCLEOTIDE SEQUENCE</scope>
    <source>
        <strain evidence="3">NK1-12</strain>
    </source>
</reference>
<keyword evidence="2" id="KW-1133">Transmembrane helix</keyword>
<dbReference type="PANTHER" id="PTHR34048:SF3">
    <property type="entry name" value="LOW-DENSITY RECEPTOR-LIKE PROTEIN"/>
    <property type="match status" value="1"/>
</dbReference>
<dbReference type="RefSeq" id="WP_316430895.1">
    <property type="nucleotide sequence ID" value="NZ_CP053586.1"/>
</dbReference>
<dbReference type="InterPro" id="IPR040377">
    <property type="entry name" value="Ssl2009-like"/>
</dbReference>
<protein>
    <recommendedName>
        <fullName evidence="4">Gas vesicle protein</fullName>
    </recommendedName>
</protein>
<name>A0AA96WGY2_9CYAN</name>
<evidence type="ECO:0000256" key="1">
    <source>
        <dbReference type="SAM" id="MobiDB-lite"/>
    </source>
</evidence>
<evidence type="ECO:0000256" key="2">
    <source>
        <dbReference type="SAM" id="Phobius"/>
    </source>
</evidence>
<keyword evidence="2" id="KW-0472">Membrane</keyword>
<dbReference type="PANTHER" id="PTHR34048">
    <property type="entry name" value="LOW-DENSITY RECEPTOR-LIKE PROTEIN"/>
    <property type="match status" value="1"/>
</dbReference>
<accession>A0AA96WGY2</accession>
<gene>
    <name evidence="3" type="ORF">HJG54_19920</name>
</gene>
<dbReference type="EMBL" id="CP053586">
    <property type="protein sequence ID" value="WNZ24894.1"/>
    <property type="molecule type" value="Genomic_DNA"/>
</dbReference>
<organism evidence="3">
    <name type="scientific">Leptolyngbya sp. NK1-12</name>
    <dbReference type="NCBI Taxonomy" id="2547451"/>
    <lineage>
        <taxon>Bacteria</taxon>
        <taxon>Bacillati</taxon>
        <taxon>Cyanobacteriota</taxon>
        <taxon>Cyanophyceae</taxon>
        <taxon>Leptolyngbyales</taxon>
        <taxon>Leptolyngbyaceae</taxon>
        <taxon>Leptolyngbya group</taxon>
        <taxon>Leptolyngbya</taxon>
    </lineage>
</organism>
<proteinExistence type="predicted"/>
<feature type="region of interest" description="Disordered" evidence="1">
    <location>
        <begin position="35"/>
        <end position="58"/>
    </location>
</feature>
<feature type="compositionally biased region" description="Basic and acidic residues" evidence="1">
    <location>
        <begin position="35"/>
        <end position="45"/>
    </location>
</feature>
<sequence>MSQQGNFLGGFLLGTVVGGVVGGVIGTLAASRLQAEPKLDSEQRSGAKPVKKRQLKASSEQSIEVARRGLEDKIAQLNDAIDDVRQQLGTVNGTEIHRESITPEP</sequence>
<keyword evidence="2" id="KW-0812">Transmembrane</keyword>
<evidence type="ECO:0000313" key="3">
    <source>
        <dbReference type="EMBL" id="WNZ24894.1"/>
    </source>
</evidence>
<evidence type="ECO:0008006" key="4">
    <source>
        <dbReference type="Google" id="ProtNLM"/>
    </source>
</evidence>
<feature type="transmembrane region" description="Helical" evidence="2">
    <location>
        <begin position="6"/>
        <end position="30"/>
    </location>
</feature>
<dbReference type="AlphaFoldDB" id="A0AA96WGY2"/>